<dbReference type="InterPro" id="IPR041705">
    <property type="entry name" value="PIN_Sll0205"/>
</dbReference>
<proteinExistence type="predicted"/>
<dbReference type="AlphaFoldDB" id="A0A068T203"/>
<dbReference type="Proteomes" id="UP000028186">
    <property type="component" value="Chromosome I"/>
</dbReference>
<dbReference type="HOGENOM" id="CLU_129890_0_1_5"/>
<evidence type="ECO:0000313" key="3">
    <source>
        <dbReference type="Proteomes" id="UP000028186"/>
    </source>
</evidence>
<dbReference type="KEGG" id="ngl:RG1141_CH00250"/>
<feature type="domain" description="PIN" evidence="1">
    <location>
        <begin position="3"/>
        <end position="122"/>
    </location>
</feature>
<dbReference type="InterPro" id="IPR052919">
    <property type="entry name" value="TA_system_RNase"/>
</dbReference>
<dbReference type="PATRIC" id="fig|1028801.3.peg.25"/>
<organism evidence="2 3">
    <name type="scientific">Neorhizobium galegae bv. officinalis bv. officinalis str. HAMBI 1141</name>
    <dbReference type="NCBI Taxonomy" id="1028801"/>
    <lineage>
        <taxon>Bacteria</taxon>
        <taxon>Pseudomonadati</taxon>
        <taxon>Pseudomonadota</taxon>
        <taxon>Alphaproteobacteria</taxon>
        <taxon>Hyphomicrobiales</taxon>
        <taxon>Rhizobiaceae</taxon>
        <taxon>Rhizobium/Agrobacterium group</taxon>
        <taxon>Neorhizobium</taxon>
    </lineage>
</organism>
<gene>
    <name evidence="2" type="primary">pilT</name>
    <name evidence="2" type="ORF">RG1141_CH00250</name>
</gene>
<accession>A0A068T203</accession>
<dbReference type="SUPFAM" id="SSF88723">
    <property type="entry name" value="PIN domain-like"/>
    <property type="match status" value="1"/>
</dbReference>
<dbReference type="InterPro" id="IPR002716">
    <property type="entry name" value="PIN_dom"/>
</dbReference>
<dbReference type="eggNOG" id="COG3744">
    <property type="taxonomic scope" value="Bacteria"/>
</dbReference>
<dbReference type="CDD" id="cd09872">
    <property type="entry name" value="PIN_Sll0205-like"/>
    <property type="match status" value="1"/>
</dbReference>
<dbReference type="PANTHER" id="PTHR36173:SF2">
    <property type="entry name" value="RIBONUCLEASE VAPC16"/>
    <property type="match status" value="1"/>
</dbReference>
<evidence type="ECO:0000313" key="2">
    <source>
        <dbReference type="EMBL" id="CDN52393.1"/>
    </source>
</evidence>
<dbReference type="Gene3D" id="3.40.50.1010">
    <property type="entry name" value="5'-nuclease"/>
    <property type="match status" value="1"/>
</dbReference>
<evidence type="ECO:0000259" key="1">
    <source>
        <dbReference type="Pfam" id="PF01850"/>
    </source>
</evidence>
<reference evidence="3" key="1">
    <citation type="journal article" date="2014" name="BMC Genomics">
        <title>Genome sequencing of two Neorhizobium galegae strains reveals a noeT gene responsible for the unusual acetylation of the nodulation factors.</title>
        <authorList>
            <person name="Osterman J."/>
            <person name="Marsh J."/>
            <person name="Laine P.K."/>
            <person name="Zeng Z."/>
            <person name="Alatalo E."/>
            <person name="Sullivan J.T."/>
            <person name="Young J.P."/>
            <person name="Thomas-Oates J."/>
            <person name="Paulin L."/>
            <person name="Lindstrom K."/>
        </authorList>
    </citation>
    <scope>NUCLEOTIDE SEQUENCE [LARGE SCALE GENOMIC DNA]</scope>
    <source>
        <strain evidence="3">HAMBI 1141</strain>
    </source>
</reference>
<sequence>MRVLPDSHILAWFADDAPKLTDEMRAIIEDEENELFFSAASLWELIIKRALNRSGFNISPRVLHRALLDNGFQELHVSTEHVLAVESLPPIHKDPFDRILIAQSISEGMLLLTSDETIAQYDGPIRLVR</sequence>
<name>A0A068T203_NEOGA</name>
<dbReference type="PANTHER" id="PTHR36173">
    <property type="entry name" value="RIBONUCLEASE VAPC16-RELATED"/>
    <property type="match status" value="1"/>
</dbReference>
<dbReference type="RefSeq" id="WP_038539150.1">
    <property type="nucleotide sequence ID" value="NZ_HG938355.1"/>
</dbReference>
<dbReference type="Pfam" id="PF01850">
    <property type="entry name" value="PIN"/>
    <property type="match status" value="1"/>
</dbReference>
<dbReference type="EMBL" id="HG938355">
    <property type="protein sequence ID" value="CDN52393.1"/>
    <property type="molecule type" value="Genomic_DNA"/>
</dbReference>
<dbReference type="InterPro" id="IPR029060">
    <property type="entry name" value="PIN-like_dom_sf"/>
</dbReference>
<protein>
    <submittedName>
        <fullName evidence="2">Pilus retraction motor protein PilT</fullName>
    </submittedName>
</protein>